<evidence type="ECO:0000313" key="2">
    <source>
        <dbReference type="EMBL" id="OQO02900.1"/>
    </source>
</evidence>
<evidence type="ECO:0000313" key="3">
    <source>
        <dbReference type="Proteomes" id="UP000192596"/>
    </source>
</evidence>
<feature type="compositionally biased region" description="Polar residues" evidence="1">
    <location>
        <begin position="341"/>
        <end position="355"/>
    </location>
</feature>
<keyword evidence="3" id="KW-1185">Reference proteome</keyword>
<name>A0A1V8SV25_9PEZI</name>
<reference evidence="3" key="1">
    <citation type="submission" date="2017-03" db="EMBL/GenBank/DDBJ databases">
        <title>Genomes of endolithic fungi from Antarctica.</title>
        <authorList>
            <person name="Coleine C."/>
            <person name="Masonjones S."/>
            <person name="Stajich J.E."/>
        </authorList>
    </citation>
    <scope>NUCLEOTIDE SEQUENCE [LARGE SCALE GENOMIC DNA]</scope>
    <source>
        <strain evidence="3">CCFEE 5527</strain>
    </source>
</reference>
<gene>
    <name evidence="2" type="ORF">B0A48_11183</name>
</gene>
<feature type="compositionally biased region" description="Basic and acidic residues" evidence="1">
    <location>
        <begin position="357"/>
        <end position="366"/>
    </location>
</feature>
<comment type="caution">
    <text evidence="2">The sequence shown here is derived from an EMBL/GenBank/DDBJ whole genome shotgun (WGS) entry which is preliminary data.</text>
</comment>
<organism evidence="2 3">
    <name type="scientific">Cryoendolithus antarcticus</name>
    <dbReference type="NCBI Taxonomy" id="1507870"/>
    <lineage>
        <taxon>Eukaryota</taxon>
        <taxon>Fungi</taxon>
        <taxon>Dikarya</taxon>
        <taxon>Ascomycota</taxon>
        <taxon>Pezizomycotina</taxon>
        <taxon>Dothideomycetes</taxon>
        <taxon>Dothideomycetidae</taxon>
        <taxon>Cladosporiales</taxon>
        <taxon>Cladosporiaceae</taxon>
        <taxon>Cryoendolithus</taxon>
    </lineage>
</organism>
<dbReference type="AlphaFoldDB" id="A0A1V8SV25"/>
<feature type="region of interest" description="Disordered" evidence="1">
    <location>
        <begin position="253"/>
        <end position="277"/>
    </location>
</feature>
<dbReference type="Proteomes" id="UP000192596">
    <property type="component" value="Unassembled WGS sequence"/>
</dbReference>
<dbReference type="InParanoid" id="A0A1V8SV25"/>
<dbReference type="EMBL" id="NAJO01000026">
    <property type="protein sequence ID" value="OQO02900.1"/>
    <property type="molecule type" value="Genomic_DNA"/>
</dbReference>
<feature type="region of interest" description="Disordered" evidence="1">
    <location>
        <begin position="324"/>
        <end position="373"/>
    </location>
</feature>
<protein>
    <submittedName>
        <fullName evidence="2">Uncharacterized protein</fullName>
    </submittedName>
</protein>
<proteinExistence type="predicted"/>
<feature type="region of interest" description="Disordered" evidence="1">
    <location>
        <begin position="30"/>
        <end position="53"/>
    </location>
</feature>
<feature type="compositionally biased region" description="Polar residues" evidence="1">
    <location>
        <begin position="40"/>
        <end position="51"/>
    </location>
</feature>
<accession>A0A1V8SV25</accession>
<evidence type="ECO:0000256" key="1">
    <source>
        <dbReference type="SAM" id="MobiDB-lite"/>
    </source>
</evidence>
<sequence length="373" mass="43922">MAQDFSGEPFPFIRGERHRVYEATISTVNHGDNPRLESPASMTVQTPSSADYNPAWHRRDHMYKRDRDDLSIVPGRLYQLGELDREHGMVNGVWDPDSILWKQDHINNKAGNHILMVWDTRVDEYSGRKVARCLQLTSFGDHERKYSADAQKHLTIEQKYTGKSWFYHLQYLAIEHRPMSNVPHNMPVLKFIEEDPLLDHQTYVHLDHFLEIDVEHLLPQRDGHRRELDDRSFCVLMHRLDRFVHKSWGNLQTRRGDGSSVASPLDPKTEKDGPQFSPWIVECSKHGLAIEKERFDRYGGLFWTGHEKWHNYVNPNRPYAWMPDPRPDNGTWPPKMPRRSNYGSRQHAGRSNSRGFNDPRQRMPNDHHKRPFN</sequence>